<dbReference type="InterPro" id="IPR013098">
    <property type="entry name" value="Ig_I-set"/>
</dbReference>
<accession>A0AA38MIK6</accession>
<dbReference type="InterPro" id="IPR003599">
    <property type="entry name" value="Ig_sub"/>
</dbReference>
<evidence type="ECO:0000313" key="6">
    <source>
        <dbReference type="Proteomes" id="UP001168821"/>
    </source>
</evidence>
<keyword evidence="2" id="KW-0732">Signal</keyword>
<dbReference type="EMBL" id="JALNTZ010000003">
    <property type="protein sequence ID" value="KAJ3658340.1"/>
    <property type="molecule type" value="Genomic_DNA"/>
</dbReference>
<organism evidence="5 6">
    <name type="scientific">Zophobas morio</name>
    <dbReference type="NCBI Taxonomy" id="2755281"/>
    <lineage>
        <taxon>Eukaryota</taxon>
        <taxon>Metazoa</taxon>
        <taxon>Ecdysozoa</taxon>
        <taxon>Arthropoda</taxon>
        <taxon>Hexapoda</taxon>
        <taxon>Insecta</taxon>
        <taxon>Pterygota</taxon>
        <taxon>Neoptera</taxon>
        <taxon>Endopterygota</taxon>
        <taxon>Coleoptera</taxon>
        <taxon>Polyphaga</taxon>
        <taxon>Cucujiformia</taxon>
        <taxon>Tenebrionidae</taxon>
        <taxon>Zophobas</taxon>
    </lineage>
</organism>
<dbReference type="SMART" id="SM00409">
    <property type="entry name" value="IG"/>
    <property type="match status" value="3"/>
</dbReference>
<dbReference type="CDD" id="cd00096">
    <property type="entry name" value="Ig"/>
    <property type="match status" value="1"/>
</dbReference>
<dbReference type="InterPro" id="IPR013783">
    <property type="entry name" value="Ig-like_fold"/>
</dbReference>
<feature type="domain" description="Ig-like" evidence="3">
    <location>
        <begin position="210"/>
        <end position="296"/>
    </location>
</feature>
<dbReference type="SUPFAM" id="SSF48726">
    <property type="entry name" value="Immunoglobulin"/>
    <property type="match status" value="2"/>
</dbReference>
<dbReference type="InterPro" id="IPR050964">
    <property type="entry name" value="Striated_Muscle_Regulatory"/>
</dbReference>
<dbReference type="PROSITE" id="PS50835">
    <property type="entry name" value="IG_LIKE"/>
    <property type="match status" value="2"/>
</dbReference>
<evidence type="ECO:0000259" key="4">
    <source>
        <dbReference type="PROSITE" id="PS50853"/>
    </source>
</evidence>
<feature type="chain" id="PRO_5041419443" evidence="2">
    <location>
        <begin position="27"/>
        <end position="424"/>
    </location>
</feature>
<dbReference type="PROSITE" id="PS50853">
    <property type="entry name" value="FN3"/>
    <property type="match status" value="1"/>
</dbReference>
<protein>
    <submittedName>
        <fullName evidence="5">Uncharacterized protein</fullName>
    </submittedName>
</protein>
<keyword evidence="6" id="KW-1185">Reference proteome</keyword>
<evidence type="ECO:0000313" key="5">
    <source>
        <dbReference type="EMBL" id="KAJ3658340.1"/>
    </source>
</evidence>
<dbReference type="InterPro" id="IPR003961">
    <property type="entry name" value="FN3_dom"/>
</dbReference>
<dbReference type="GO" id="GO:0030154">
    <property type="term" value="P:cell differentiation"/>
    <property type="evidence" value="ECO:0007669"/>
    <property type="project" value="UniProtKB-ARBA"/>
</dbReference>
<feature type="signal peptide" evidence="2">
    <location>
        <begin position="1"/>
        <end position="26"/>
    </location>
</feature>
<dbReference type="Proteomes" id="UP001168821">
    <property type="component" value="Unassembled WGS sequence"/>
</dbReference>
<keyword evidence="1" id="KW-0677">Repeat</keyword>
<dbReference type="SUPFAM" id="SSF49265">
    <property type="entry name" value="Fibronectin type III"/>
    <property type="match status" value="1"/>
</dbReference>
<feature type="domain" description="Ig-like" evidence="3">
    <location>
        <begin position="113"/>
        <end position="197"/>
    </location>
</feature>
<dbReference type="InterPro" id="IPR003598">
    <property type="entry name" value="Ig_sub2"/>
</dbReference>
<dbReference type="SMART" id="SM00060">
    <property type="entry name" value="FN3"/>
    <property type="match status" value="1"/>
</dbReference>
<comment type="caution">
    <text evidence="5">The sequence shown here is derived from an EMBL/GenBank/DDBJ whole genome shotgun (WGS) entry which is preliminary data.</text>
</comment>
<dbReference type="AlphaFoldDB" id="A0AA38MIK6"/>
<dbReference type="Pfam" id="PF13927">
    <property type="entry name" value="Ig_3"/>
    <property type="match status" value="1"/>
</dbReference>
<dbReference type="Gene3D" id="2.60.40.10">
    <property type="entry name" value="Immunoglobulins"/>
    <property type="match status" value="3"/>
</dbReference>
<dbReference type="InterPro" id="IPR036116">
    <property type="entry name" value="FN3_sf"/>
</dbReference>
<evidence type="ECO:0000256" key="2">
    <source>
        <dbReference type="SAM" id="SignalP"/>
    </source>
</evidence>
<feature type="domain" description="Fibronectin type-III" evidence="4">
    <location>
        <begin position="303"/>
        <end position="399"/>
    </location>
</feature>
<dbReference type="Pfam" id="PF00041">
    <property type="entry name" value="fn3"/>
    <property type="match status" value="1"/>
</dbReference>
<dbReference type="InterPro" id="IPR036179">
    <property type="entry name" value="Ig-like_dom_sf"/>
</dbReference>
<proteinExistence type="predicted"/>
<evidence type="ECO:0000256" key="1">
    <source>
        <dbReference type="ARBA" id="ARBA00022737"/>
    </source>
</evidence>
<name>A0AA38MIK6_9CUCU</name>
<dbReference type="CDD" id="cd00063">
    <property type="entry name" value="FN3"/>
    <property type="match status" value="1"/>
</dbReference>
<dbReference type="InterPro" id="IPR007110">
    <property type="entry name" value="Ig-like_dom"/>
</dbReference>
<dbReference type="Pfam" id="PF07679">
    <property type="entry name" value="I-set"/>
    <property type="match status" value="1"/>
</dbReference>
<sequence>MHGMKDGCRVSLLFLLLLVSAIDVSGLTISQNMTTKVVTDDTFMVACHNNEGLPVTWRNSKGAVLGPKTRPEARQGSYGYSIIFKSPHQLEDTGNYTCSTPKEKRVFELFVTPALRFTDTATNQSAYEGEEFLLKCEVEGGTVSWAAEGGAIIEHTEKFKVIADGLVIRNVSRHDSQTFICKGVQQRTGMVLDRKIHFHVKHKPIHPSHPQRHMRQEVIYGYITGTVNLTCVAIANPPATFEWKVKDKKAKIGKIINESLEVSILQLHIYNKSAFGNYKCIAKNKLGSYEENFTLKEGVKPVSPSNIEMKESATKSAIFEIVGPNRTLEMDLDTLGFSVQFRKIDEEEWQQRDFNITKNNLYTLDNLEPDTEYELQAATRNAAGLSDYLPSSRWKTSGAESARLSMALLYSVGVVVVLNFLASW</sequence>
<dbReference type="GO" id="GO:0009653">
    <property type="term" value="P:anatomical structure morphogenesis"/>
    <property type="evidence" value="ECO:0007669"/>
    <property type="project" value="UniProtKB-ARBA"/>
</dbReference>
<evidence type="ECO:0000259" key="3">
    <source>
        <dbReference type="PROSITE" id="PS50835"/>
    </source>
</evidence>
<gene>
    <name evidence="5" type="ORF">Zmor_010085</name>
</gene>
<dbReference type="PANTHER" id="PTHR13817">
    <property type="entry name" value="TITIN"/>
    <property type="match status" value="1"/>
</dbReference>
<reference evidence="5" key="1">
    <citation type="journal article" date="2023" name="G3 (Bethesda)">
        <title>Whole genome assemblies of Zophobas morio and Tenebrio molitor.</title>
        <authorList>
            <person name="Kaur S."/>
            <person name="Stinson S.A."/>
            <person name="diCenzo G.C."/>
        </authorList>
    </citation>
    <scope>NUCLEOTIDE SEQUENCE</scope>
    <source>
        <strain evidence="5">QUZm001</strain>
    </source>
</reference>
<dbReference type="SMART" id="SM00408">
    <property type="entry name" value="IGc2"/>
    <property type="match status" value="3"/>
</dbReference>
<dbReference type="PANTHER" id="PTHR13817:SF73">
    <property type="entry name" value="FIBRONECTIN TYPE-III DOMAIN-CONTAINING PROTEIN"/>
    <property type="match status" value="1"/>
</dbReference>